<dbReference type="PANTHER" id="PTHR18901">
    <property type="entry name" value="2-DEOXYGLUCOSE-6-PHOSPHATE PHOSPHATASE 2"/>
    <property type="match status" value="1"/>
</dbReference>
<accession>A0A926IJN1</accession>
<evidence type="ECO:0000313" key="4">
    <source>
        <dbReference type="EMBL" id="MBC8588194.1"/>
    </source>
</evidence>
<dbReference type="Pfam" id="PF13419">
    <property type="entry name" value="HAD_2"/>
    <property type="match status" value="1"/>
</dbReference>
<dbReference type="FunFam" id="3.40.50.1000:FF:000036">
    <property type="entry name" value="HAD family hydrolase"/>
    <property type="match status" value="1"/>
</dbReference>
<keyword evidence="5" id="KW-1185">Reference proteome</keyword>
<proteinExistence type="inferred from homology"/>
<keyword evidence="2" id="KW-0479">Metal-binding</keyword>
<dbReference type="SUPFAM" id="SSF56784">
    <property type="entry name" value="HAD-like"/>
    <property type="match status" value="1"/>
</dbReference>
<evidence type="ECO:0000256" key="1">
    <source>
        <dbReference type="ARBA" id="ARBA00006171"/>
    </source>
</evidence>
<reference evidence="4" key="1">
    <citation type="submission" date="2020-08" db="EMBL/GenBank/DDBJ databases">
        <title>Genome public.</title>
        <authorList>
            <person name="Liu C."/>
            <person name="Sun Q."/>
        </authorList>
    </citation>
    <scope>NUCLEOTIDE SEQUENCE</scope>
    <source>
        <strain evidence="4">BX21</strain>
    </source>
</reference>
<dbReference type="GO" id="GO:0046872">
    <property type="term" value="F:metal ion binding"/>
    <property type="evidence" value="ECO:0007669"/>
    <property type="project" value="UniProtKB-KW"/>
</dbReference>
<dbReference type="AlphaFoldDB" id="A0A926IJN1"/>
<dbReference type="PANTHER" id="PTHR18901:SF38">
    <property type="entry name" value="PSEUDOURIDINE-5'-PHOSPHATASE"/>
    <property type="match status" value="1"/>
</dbReference>
<dbReference type="EMBL" id="JACRTG010000018">
    <property type="protein sequence ID" value="MBC8588194.1"/>
    <property type="molecule type" value="Genomic_DNA"/>
</dbReference>
<name>A0A926IJN1_9FIRM</name>
<dbReference type="InterPro" id="IPR023214">
    <property type="entry name" value="HAD_sf"/>
</dbReference>
<dbReference type="Gene3D" id="1.10.150.240">
    <property type="entry name" value="Putative phosphatase, domain 2"/>
    <property type="match status" value="1"/>
</dbReference>
<comment type="caution">
    <text evidence="4">The sequence shown here is derived from an EMBL/GenBank/DDBJ whole genome shotgun (WGS) entry which is preliminary data.</text>
</comment>
<dbReference type="NCBIfam" id="TIGR01549">
    <property type="entry name" value="HAD-SF-IA-v1"/>
    <property type="match status" value="1"/>
</dbReference>
<comment type="similarity">
    <text evidence="1">Belongs to the HAD-like hydrolase superfamily. CbbY/CbbZ/Gph/YieH family.</text>
</comment>
<keyword evidence="3" id="KW-0378">Hydrolase</keyword>
<dbReference type="Proteomes" id="UP000601171">
    <property type="component" value="Unassembled WGS sequence"/>
</dbReference>
<dbReference type="PRINTS" id="PR00413">
    <property type="entry name" value="HADHALOGNASE"/>
</dbReference>
<dbReference type="SFLD" id="SFLDG01135">
    <property type="entry name" value="C1.5.6:_HAD__Beta-PGM__Phospha"/>
    <property type="match status" value="1"/>
</dbReference>
<dbReference type="NCBIfam" id="TIGR01509">
    <property type="entry name" value="HAD-SF-IA-v3"/>
    <property type="match status" value="1"/>
</dbReference>
<dbReference type="RefSeq" id="WP_262429645.1">
    <property type="nucleotide sequence ID" value="NZ_JACRTG010000018.1"/>
</dbReference>
<dbReference type="Gene3D" id="3.40.50.1000">
    <property type="entry name" value="HAD superfamily/HAD-like"/>
    <property type="match status" value="1"/>
</dbReference>
<dbReference type="InterPro" id="IPR041492">
    <property type="entry name" value="HAD_2"/>
</dbReference>
<protein>
    <submittedName>
        <fullName evidence="4">HAD family phosphatase</fullName>
    </submittedName>
</protein>
<dbReference type="InterPro" id="IPR023198">
    <property type="entry name" value="PGP-like_dom2"/>
</dbReference>
<evidence type="ECO:0000313" key="5">
    <source>
        <dbReference type="Proteomes" id="UP000601171"/>
    </source>
</evidence>
<dbReference type="InterPro" id="IPR036412">
    <property type="entry name" value="HAD-like_sf"/>
</dbReference>
<organism evidence="4 5">
    <name type="scientific">Paratissierella segnis</name>
    <dbReference type="NCBI Taxonomy" id="2763679"/>
    <lineage>
        <taxon>Bacteria</taxon>
        <taxon>Bacillati</taxon>
        <taxon>Bacillota</taxon>
        <taxon>Tissierellia</taxon>
        <taxon>Tissierellales</taxon>
        <taxon>Tissierellaceae</taxon>
        <taxon>Paratissierella</taxon>
    </lineage>
</organism>
<dbReference type="SFLD" id="SFLDG01129">
    <property type="entry name" value="C1.5:_HAD__Beta-PGM__Phosphata"/>
    <property type="match status" value="1"/>
</dbReference>
<dbReference type="InterPro" id="IPR006439">
    <property type="entry name" value="HAD-SF_hydro_IA"/>
</dbReference>
<gene>
    <name evidence="4" type="ORF">H8707_08070</name>
</gene>
<sequence>MIKAIIFDMDGLMLDSERVKLKYRNMVKKELGLDYENDTISETFGKTLAEIRQININRYGNDYPQEKISKRSRALWNEHIIKYGVPIKKGLLDLLKFLKDNEYKIAVATSTYEEETEYLLKLADIIHYFDIIVTGDQVMNSKPNPDIYIEASKRLSIDPVDCVALEDSPNGVISASKAGMKVIMVPDLIEPDDELKKTADFVVSGLGDVVQILKKELI</sequence>
<evidence type="ECO:0000256" key="3">
    <source>
        <dbReference type="ARBA" id="ARBA00022801"/>
    </source>
</evidence>
<evidence type="ECO:0000256" key="2">
    <source>
        <dbReference type="ARBA" id="ARBA00022723"/>
    </source>
</evidence>
<dbReference type="GO" id="GO:0016787">
    <property type="term" value="F:hydrolase activity"/>
    <property type="evidence" value="ECO:0007669"/>
    <property type="project" value="UniProtKB-KW"/>
</dbReference>
<dbReference type="SFLD" id="SFLDS00003">
    <property type="entry name" value="Haloacid_Dehalogenase"/>
    <property type="match status" value="1"/>
</dbReference>